<dbReference type="InterPro" id="IPR007235">
    <property type="entry name" value="Glyco_trans_28_C"/>
</dbReference>
<dbReference type="EMBL" id="CAFBPX010000022">
    <property type="protein sequence ID" value="CAB5029951.1"/>
    <property type="molecule type" value="Genomic_DNA"/>
</dbReference>
<evidence type="ECO:0000256" key="4">
    <source>
        <dbReference type="ARBA" id="ARBA00022679"/>
    </source>
</evidence>
<evidence type="ECO:0000259" key="10">
    <source>
        <dbReference type="Pfam" id="PF03033"/>
    </source>
</evidence>
<dbReference type="Gene3D" id="3.40.50.2000">
    <property type="entry name" value="Glycogen Phosphorylase B"/>
    <property type="match status" value="2"/>
</dbReference>
<accession>A0A6J5ZAC4</accession>
<dbReference type="HAMAP" id="MF_00033">
    <property type="entry name" value="MurG"/>
    <property type="match status" value="1"/>
</dbReference>
<dbReference type="CDD" id="cd03785">
    <property type="entry name" value="GT28_MurG"/>
    <property type="match status" value="1"/>
</dbReference>
<sequence length="337" mass="35186">MPALAVADALRTDGARVVFIGGDRAEAELVPRAGYEFEQLQIEGLDRKNPLRALRALARAAAATFKAWKIIGALRPAAVLGGGGYVAGPVGAAAVLRRVPLVLTEADSHFGLTNRLLAPFARRVCLAFPLEGRGGERYVVTGRPIPPPAGDRLAARARFGLGAEDRVVVVVGGSLGARSINEAALEAFGPQSDLRVIHAAGERDLASLQERPRGANYQLFGFIESFSDALLAADLVVSRSGGSVFEIAAAGRPAILIPYPHAAADHQAGNARWMEEAGGAVVIADERLSGQLLASEVDRMISNPRLLAGMAESSASIARPEATASVAHELRTAGSGR</sequence>
<dbReference type="InterPro" id="IPR006009">
    <property type="entry name" value="GlcNAc_MurG"/>
</dbReference>
<evidence type="ECO:0000256" key="6">
    <source>
        <dbReference type="ARBA" id="ARBA00022984"/>
    </source>
</evidence>
<keyword evidence="1" id="KW-1003">Cell membrane</keyword>
<keyword evidence="4" id="KW-0808">Transferase</keyword>
<keyword evidence="3" id="KW-0328">Glycosyltransferase</keyword>
<reference evidence="12" key="1">
    <citation type="submission" date="2020-05" db="EMBL/GenBank/DDBJ databases">
        <authorList>
            <person name="Chiriac C."/>
            <person name="Salcher M."/>
            <person name="Ghai R."/>
            <person name="Kavagutti S V."/>
        </authorList>
    </citation>
    <scope>NUCLEOTIDE SEQUENCE</scope>
</reference>
<evidence type="ECO:0000313" key="13">
    <source>
        <dbReference type="EMBL" id="CAB5029951.1"/>
    </source>
</evidence>
<evidence type="ECO:0000313" key="12">
    <source>
        <dbReference type="EMBL" id="CAB4337400.1"/>
    </source>
</evidence>
<evidence type="ECO:0000256" key="1">
    <source>
        <dbReference type="ARBA" id="ARBA00022475"/>
    </source>
</evidence>
<dbReference type="EMBL" id="CAESAO010000013">
    <property type="protein sequence ID" value="CAB4337400.1"/>
    <property type="molecule type" value="Genomic_DNA"/>
</dbReference>
<proteinExistence type="inferred from homology"/>
<dbReference type="GO" id="GO:0071555">
    <property type="term" value="P:cell wall organization"/>
    <property type="evidence" value="ECO:0007669"/>
    <property type="project" value="UniProtKB-KW"/>
</dbReference>
<dbReference type="Pfam" id="PF04101">
    <property type="entry name" value="Glyco_tran_28_C"/>
    <property type="match status" value="1"/>
</dbReference>
<keyword evidence="8" id="KW-0131">Cell cycle</keyword>
<dbReference type="AlphaFoldDB" id="A0A6J5ZAC4"/>
<keyword evidence="5" id="KW-0133">Cell shape</keyword>
<dbReference type="GO" id="GO:0009252">
    <property type="term" value="P:peptidoglycan biosynthetic process"/>
    <property type="evidence" value="ECO:0007669"/>
    <property type="project" value="UniProtKB-KW"/>
</dbReference>
<organism evidence="12">
    <name type="scientific">freshwater metagenome</name>
    <dbReference type="NCBI Taxonomy" id="449393"/>
    <lineage>
        <taxon>unclassified sequences</taxon>
        <taxon>metagenomes</taxon>
        <taxon>ecological metagenomes</taxon>
    </lineage>
</organism>
<dbReference type="GO" id="GO:0050511">
    <property type="term" value="F:undecaprenyldiphospho-muramoylpentapeptide beta-N-acetylglucosaminyltransferase activity"/>
    <property type="evidence" value="ECO:0007669"/>
    <property type="project" value="InterPro"/>
</dbReference>
<evidence type="ECO:0000256" key="7">
    <source>
        <dbReference type="ARBA" id="ARBA00023136"/>
    </source>
</evidence>
<evidence type="ECO:0000256" key="5">
    <source>
        <dbReference type="ARBA" id="ARBA00022960"/>
    </source>
</evidence>
<gene>
    <name evidence="12" type="ORF">UFOPK3522_00293</name>
    <name evidence="13" type="ORF">UFOPK4175_00218</name>
</gene>
<dbReference type="GO" id="GO:0005975">
    <property type="term" value="P:carbohydrate metabolic process"/>
    <property type="evidence" value="ECO:0007669"/>
    <property type="project" value="InterPro"/>
</dbReference>
<name>A0A6J5ZAC4_9ZZZZ</name>
<evidence type="ECO:0000256" key="2">
    <source>
        <dbReference type="ARBA" id="ARBA00022618"/>
    </source>
</evidence>
<dbReference type="SUPFAM" id="SSF53756">
    <property type="entry name" value="UDP-Glycosyltransferase/glycogen phosphorylase"/>
    <property type="match status" value="1"/>
</dbReference>
<evidence type="ECO:0000256" key="9">
    <source>
        <dbReference type="ARBA" id="ARBA00023316"/>
    </source>
</evidence>
<evidence type="ECO:0000256" key="8">
    <source>
        <dbReference type="ARBA" id="ARBA00023306"/>
    </source>
</evidence>
<evidence type="ECO:0000256" key="3">
    <source>
        <dbReference type="ARBA" id="ARBA00022676"/>
    </source>
</evidence>
<dbReference type="GO" id="GO:0008360">
    <property type="term" value="P:regulation of cell shape"/>
    <property type="evidence" value="ECO:0007669"/>
    <property type="project" value="UniProtKB-KW"/>
</dbReference>
<keyword evidence="2" id="KW-0132">Cell division</keyword>
<feature type="domain" description="Glycosyltransferase family 28 N-terminal" evidence="10">
    <location>
        <begin position="2"/>
        <end position="124"/>
    </location>
</feature>
<protein>
    <submittedName>
        <fullName evidence="12">Unannotated protein</fullName>
    </submittedName>
</protein>
<keyword evidence="6" id="KW-0573">Peptidoglycan synthesis</keyword>
<dbReference type="PANTHER" id="PTHR21015:SF22">
    <property type="entry name" value="GLYCOSYLTRANSFERASE"/>
    <property type="match status" value="1"/>
</dbReference>
<dbReference type="Pfam" id="PF03033">
    <property type="entry name" value="Glyco_transf_28"/>
    <property type="match status" value="1"/>
</dbReference>
<keyword evidence="7" id="KW-0472">Membrane</keyword>
<dbReference type="InterPro" id="IPR004276">
    <property type="entry name" value="GlycoTrans_28_N"/>
</dbReference>
<dbReference type="PANTHER" id="PTHR21015">
    <property type="entry name" value="UDP-N-ACETYLGLUCOSAMINE--N-ACETYLMURAMYL-(PENTAPEPTIDE) PYROPHOSPHORYL-UNDECAPRENOL N-ACETYLGLUCOSAMINE TRANSFERASE 1"/>
    <property type="match status" value="1"/>
</dbReference>
<evidence type="ECO:0000259" key="11">
    <source>
        <dbReference type="Pfam" id="PF04101"/>
    </source>
</evidence>
<dbReference type="GO" id="GO:0051301">
    <property type="term" value="P:cell division"/>
    <property type="evidence" value="ECO:0007669"/>
    <property type="project" value="UniProtKB-KW"/>
</dbReference>
<feature type="domain" description="Glycosyl transferase family 28 C-terminal" evidence="11">
    <location>
        <begin position="167"/>
        <end position="315"/>
    </location>
</feature>
<keyword evidence="9" id="KW-0961">Cell wall biogenesis/degradation</keyword>